<protein>
    <submittedName>
        <fullName evidence="4">Dehydrogenase</fullName>
    </submittedName>
</protein>
<dbReference type="Gene3D" id="3.30.1370.60">
    <property type="entry name" value="Hypothetical oxidoreductase yiak, domain 2"/>
    <property type="match status" value="1"/>
</dbReference>
<dbReference type="KEGG" id="sva:SVA_2010"/>
<accession>A0A1B4V7I2</accession>
<keyword evidence="5" id="KW-1185">Reference proteome</keyword>
<dbReference type="InterPro" id="IPR043143">
    <property type="entry name" value="Mal/L-sulf/L-lact_DH-like_NADP"/>
</dbReference>
<evidence type="ECO:0000313" key="4">
    <source>
        <dbReference type="EMBL" id="BAU48562.1"/>
    </source>
</evidence>
<dbReference type="InterPro" id="IPR003767">
    <property type="entry name" value="Malate/L-lactate_DH-like"/>
</dbReference>
<organism evidence="4 5">
    <name type="scientific">Sulfurifustis variabilis</name>
    <dbReference type="NCBI Taxonomy" id="1675686"/>
    <lineage>
        <taxon>Bacteria</taxon>
        <taxon>Pseudomonadati</taxon>
        <taxon>Pseudomonadota</taxon>
        <taxon>Gammaproteobacteria</taxon>
        <taxon>Acidiferrobacterales</taxon>
        <taxon>Acidiferrobacteraceae</taxon>
        <taxon>Sulfurifustis</taxon>
    </lineage>
</organism>
<dbReference type="AlphaFoldDB" id="A0A1B4V7I2"/>
<gene>
    <name evidence="4" type="ORF">SVA_2010</name>
</gene>
<keyword evidence="2" id="KW-0560">Oxidoreductase</keyword>
<feature type="region of interest" description="Disordered" evidence="3">
    <location>
        <begin position="291"/>
        <end position="311"/>
    </location>
</feature>
<evidence type="ECO:0000313" key="5">
    <source>
        <dbReference type="Proteomes" id="UP000218899"/>
    </source>
</evidence>
<evidence type="ECO:0000256" key="3">
    <source>
        <dbReference type="SAM" id="MobiDB-lite"/>
    </source>
</evidence>
<name>A0A1B4V7I2_9GAMM</name>
<dbReference type="Gene3D" id="1.10.1530.10">
    <property type="match status" value="1"/>
</dbReference>
<comment type="similarity">
    <text evidence="1">Belongs to the LDH2/MDH2 oxidoreductase family.</text>
</comment>
<dbReference type="InterPro" id="IPR036111">
    <property type="entry name" value="Mal/L-sulfo/L-lacto_DH-like_sf"/>
</dbReference>
<evidence type="ECO:0000256" key="2">
    <source>
        <dbReference type="ARBA" id="ARBA00023002"/>
    </source>
</evidence>
<dbReference type="Pfam" id="PF02615">
    <property type="entry name" value="Ldh_2"/>
    <property type="match status" value="1"/>
</dbReference>
<dbReference type="RefSeq" id="WP_169924047.1">
    <property type="nucleotide sequence ID" value="NZ_AP014936.1"/>
</dbReference>
<proteinExistence type="inferred from homology"/>
<dbReference type="GO" id="GO:0016491">
    <property type="term" value="F:oxidoreductase activity"/>
    <property type="evidence" value="ECO:0007669"/>
    <property type="project" value="UniProtKB-KW"/>
</dbReference>
<dbReference type="SUPFAM" id="SSF89733">
    <property type="entry name" value="L-sulfolactate dehydrogenase-like"/>
    <property type="match status" value="1"/>
</dbReference>
<sequence>MQRLSVEYVSGAVHDILVGVGTPGDIARRVTEVLVNANLVGHDSHGIIRIPSYLEEVDGKKVLVGERPEIVGETAATAVMDGRSGWGAYAVDRAMTLAIEKARSTGLGAVALRRCNHAGRLGEYVEMAARAGCVGMVFLGYGGRDFGDCAPYGGKSKALLTNPVAIGAPVAGRAPFVLDYATTVASRGKVKVAQSRGESMPEGWALDSDGFPTTSPDAFFNGGFLSHFGGYKGYGLSLATCLLGGLGGAFNPARSVMGGIYVQAIDVRAFQDADEYGRRAAAFLDAMRGSPAVQPDRPVQVPGDPEAKVRGERSARGIEVPAGVWNQIVAAAAAHGIPLRAPEPDALGDRVAAT</sequence>
<dbReference type="PANTHER" id="PTHR11091">
    <property type="entry name" value="OXIDOREDUCTASE-RELATED"/>
    <property type="match status" value="1"/>
</dbReference>
<dbReference type="PANTHER" id="PTHR11091:SF0">
    <property type="entry name" value="MALATE DEHYDROGENASE"/>
    <property type="match status" value="1"/>
</dbReference>
<dbReference type="EMBL" id="AP014936">
    <property type="protein sequence ID" value="BAU48562.1"/>
    <property type="molecule type" value="Genomic_DNA"/>
</dbReference>
<dbReference type="InterPro" id="IPR043144">
    <property type="entry name" value="Mal/L-sulf/L-lact_DH-like_ah"/>
</dbReference>
<dbReference type="Proteomes" id="UP000218899">
    <property type="component" value="Chromosome"/>
</dbReference>
<reference evidence="4 5" key="1">
    <citation type="submission" date="2015-08" db="EMBL/GenBank/DDBJ databases">
        <title>Complete genome sequence of Sulfurifustis variabilis.</title>
        <authorList>
            <person name="Miura A."/>
            <person name="Kojima H."/>
            <person name="Fukui M."/>
        </authorList>
    </citation>
    <scope>NUCLEOTIDE SEQUENCE [LARGE SCALE GENOMIC DNA]</scope>
    <source>
        <strain evidence="5">skN76</strain>
    </source>
</reference>
<evidence type="ECO:0000256" key="1">
    <source>
        <dbReference type="ARBA" id="ARBA00006056"/>
    </source>
</evidence>